<gene>
    <name evidence="4" type="ORF">HHU12_01015</name>
</gene>
<dbReference type="InterPro" id="IPR007963">
    <property type="entry name" value="Peptidase_M61_catalytic"/>
</dbReference>
<dbReference type="Gene3D" id="1.10.390.10">
    <property type="entry name" value="Neutral Protease Domain 2"/>
    <property type="match status" value="1"/>
</dbReference>
<evidence type="ECO:0000259" key="3">
    <source>
        <dbReference type="Pfam" id="PF17899"/>
    </source>
</evidence>
<comment type="caution">
    <text evidence="4">The sequence shown here is derived from an EMBL/GenBank/DDBJ whole genome shotgun (WGS) entry which is preliminary data.</text>
</comment>
<feature type="domain" description="Peptidase M61 catalytic" evidence="2">
    <location>
        <begin position="302"/>
        <end position="412"/>
    </location>
</feature>
<dbReference type="SUPFAM" id="SSF50156">
    <property type="entry name" value="PDZ domain-like"/>
    <property type="match status" value="1"/>
</dbReference>
<dbReference type="InterPro" id="IPR027268">
    <property type="entry name" value="Peptidase_M4/M1_CTD_sf"/>
</dbReference>
<name>A0A7X9NZH5_9BACT</name>
<proteinExistence type="predicted"/>
<feature type="domain" description="Peptidase M61 N-terminal" evidence="3">
    <location>
        <begin position="28"/>
        <end position="199"/>
    </location>
</feature>
<feature type="chain" id="PRO_5031424511" description="Peptidase M61" evidence="1">
    <location>
        <begin position="20"/>
        <end position="618"/>
    </location>
</feature>
<keyword evidence="5" id="KW-1185">Reference proteome</keyword>
<dbReference type="SUPFAM" id="SSF55486">
    <property type="entry name" value="Metalloproteases ('zincins'), catalytic domain"/>
    <property type="match status" value="1"/>
</dbReference>
<dbReference type="RefSeq" id="WP_169654278.1">
    <property type="nucleotide sequence ID" value="NZ_JABANE010000002.1"/>
</dbReference>
<evidence type="ECO:0000256" key="1">
    <source>
        <dbReference type="SAM" id="SignalP"/>
    </source>
</evidence>
<feature type="signal peptide" evidence="1">
    <location>
        <begin position="1"/>
        <end position="19"/>
    </location>
</feature>
<sequence length="618" mass="71730">MKNILIVFLLFFNLSLLQAQHKTETIVEIDLNGIQEHALNVKVSAPKDQKTLEFVIPDIVPGTYMTLKYVDYFKKVRALDINGQEAEVKRKKNVFYISAQAPIDFLAYTVVDATSKRGIVGKPSVVEGTVFTPQSALINFNMLNGYFEGFEKTPFKVVVKKPSGFYGATSMKKLEESDQKDVLYAENYFGLIDQPVLYAVPDTASFVVGGQKCIVAVHNEKKTETAPKIKEVIEDVMHQVNNFSGVTSQEDYYFLIYEIDEARLKGMFKYMGTGSALEHRQSSVYYNTVLTERQYSYMYDHVSCHEYFHTITPLELHSEKIKQFNYRTPDMSRHTWFYEGFTDYFAMRTLNQSYTDEIALANSMSYGIATSQKRHKQSMIESSQDIIRKKNVFSFISKLKDLMAFYEKGAMIAFCLDLKIMERSNGEKRLIDVVLEIQKDYKGRYFRDEDFVNVLRDYTYAGFGDFYKQYIEGTATPNMQNYCDKLGWKYYPEGEKIPRYGNFYVKKDHENDKYTVTYTKGKNTLGLKKGDQILAINGVKAKEFYKDPKNEYYKMSFPKLGDSMVIQVQRKGEKIMLDGEAVLTKLKYARMKVLENPTEDQMKYKSYFFKHLKNVVEM</sequence>
<organism evidence="4 5">
    <name type="scientific">Flammeovirga aprica JL-4</name>
    <dbReference type="NCBI Taxonomy" id="694437"/>
    <lineage>
        <taxon>Bacteria</taxon>
        <taxon>Pseudomonadati</taxon>
        <taxon>Bacteroidota</taxon>
        <taxon>Cytophagia</taxon>
        <taxon>Cytophagales</taxon>
        <taxon>Flammeovirgaceae</taxon>
        <taxon>Flammeovirga</taxon>
    </lineage>
</organism>
<evidence type="ECO:0008006" key="6">
    <source>
        <dbReference type="Google" id="ProtNLM"/>
    </source>
</evidence>
<protein>
    <recommendedName>
        <fullName evidence="6">Peptidase M61</fullName>
    </recommendedName>
</protein>
<dbReference type="Gene3D" id="2.60.40.3650">
    <property type="match status" value="1"/>
</dbReference>
<dbReference type="Pfam" id="PF05299">
    <property type="entry name" value="Peptidase_M61"/>
    <property type="match status" value="1"/>
</dbReference>
<dbReference type="EMBL" id="JABANE010000002">
    <property type="protein sequence ID" value="NME66530.1"/>
    <property type="molecule type" value="Genomic_DNA"/>
</dbReference>
<evidence type="ECO:0000313" key="4">
    <source>
        <dbReference type="EMBL" id="NME66530.1"/>
    </source>
</evidence>
<evidence type="ECO:0000313" key="5">
    <source>
        <dbReference type="Proteomes" id="UP000576082"/>
    </source>
</evidence>
<accession>A0A7X9NZH5</accession>
<evidence type="ECO:0000259" key="2">
    <source>
        <dbReference type="Pfam" id="PF05299"/>
    </source>
</evidence>
<keyword evidence="1" id="KW-0732">Signal</keyword>
<dbReference type="InterPro" id="IPR036034">
    <property type="entry name" value="PDZ_sf"/>
</dbReference>
<dbReference type="InterPro" id="IPR040756">
    <property type="entry name" value="Peptidase_M61_N"/>
</dbReference>
<dbReference type="AlphaFoldDB" id="A0A7X9NZH5"/>
<reference evidence="4 5" key="1">
    <citation type="submission" date="2020-04" db="EMBL/GenBank/DDBJ databases">
        <title>Flammeovirga sp. SR4, a novel species isolated from seawater.</title>
        <authorList>
            <person name="Wang X."/>
        </authorList>
    </citation>
    <scope>NUCLEOTIDE SEQUENCE [LARGE SCALE GENOMIC DNA]</scope>
    <source>
        <strain evidence="4 5">ATCC 23126</strain>
    </source>
</reference>
<dbReference type="Proteomes" id="UP000576082">
    <property type="component" value="Unassembled WGS sequence"/>
</dbReference>
<dbReference type="Pfam" id="PF17899">
    <property type="entry name" value="Peptidase_M61_N"/>
    <property type="match status" value="1"/>
</dbReference>